<keyword evidence="1" id="KW-0812">Transmembrane</keyword>
<keyword evidence="1" id="KW-1133">Transmembrane helix</keyword>
<sequence length="96" mass="10400">MLAFSYKESFELLSLSGGKKVLIDWPDYPKLKMRILVAFAWCLLGAVACVCATWMVAKSLQPLFGVTLMISGLLAAAASTATIALARFSLRELLGE</sequence>
<evidence type="ECO:0000313" key="2">
    <source>
        <dbReference type="EMBL" id="QBK05063.1"/>
    </source>
</evidence>
<dbReference type="OrthoDB" id="666976at28216"/>
<dbReference type="Proteomes" id="UP000292939">
    <property type="component" value="Chromosome"/>
</dbReference>
<proteinExistence type="predicted"/>
<keyword evidence="1" id="KW-0472">Membrane</keyword>
<gene>
    <name evidence="2" type="ORF">DW355_10030</name>
</gene>
<dbReference type="EMBL" id="CP031395">
    <property type="protein sequence ID" value="QBK05063.1"/>
    <property type="molecule type" value="Genomic_DNA"/>
</dbReference>
<evidence type="ECO:0000256" key="1">
    <source>
        <dbReference type="SAM" id="Phobius"/>
    </source>
</evidence>
<feature type="transmembrane region" description="Helical" evidence="1">
    <location>
        <begin position="63"/>
        <end position="86"/>
    </location>
</feature>
<protein>
    <submittedName>
        <fullName evidence="2">Uncharacterized protein</fullName>
    </submittedName>
</protein>
<accession>A0A4P6UJ60</accession>
<dbReference type="AlphaFoldDB" id="A0A4P6UJ60"/>
<name>A0A4P6UJ60_9BURK</name>
<dbReference type="RefSeq" id="WP_131279780.1">
    <property type="nucleotide sequence ID" value="NZ_CP031395.1"/>
</dbReference>
<feature type="transmembrane region" description="Helical" evidence="1">
    <location>
        <begin position="35"/>
        <end position="57"/>
    </location>
</feature>
<evidence type="ECO:0000313" key="3">
    <source>
        <dbReference type="Proteomes" id="UP000292939"/>
    </source>
</evidence>
<reference evidence="2 3" key="1">
    <citation type="submission" date="2018-07" db="EMBL/GenBank/DDBJ databases">
        <title>Exploring interactions and the metabolic potential of the ultra-small soil bacteria Hylemonella gracilis.</title>
        <authorList>
            <person name="Tyc O."/>
            <person name="Kulkarni P."/>
            <person name="Gawehns F."/>
            <person name="Hundscheid M."/>
            <person name="Zweers H."/>
            <person name="Garbeva P."/>
        </authorList>
    </citation>
    <scope>NUCLEOTIDE SEQUENCE [LARGE SCALE GENOMIC DNA]</scope>
    <source>
        <strain evidence="2 3">NS1</strain>
    </source>
</reference>
<dbReference type="KEGG" id="hgr:DW355_10030"/>
<organism evidence="2 3">
    <name type="scientific">Hylemonella gracilis</name>
    <dbReference type="NCBI Taxonomy" id="80880"/>
    <lineage>
        <taxon>Bacteria</taxon>
        <taxon>Pseudomonadati</taxon>
        <taxon>Pseudomonadota</taxon>
        <taxon>Betaproteobacteria</taxon>
        <taxon>Burkholderiales</taxon>
        <taxon>Comamonadaceae</taxon>
        <taxon>Hylemonella</taxon>
    </lineage>
</organism>